<proteinExistence type="predicted"/>
<evidence type="ECO:0000313" key="2">
    <source>
        <dbReference type="Proteomes" id="UP000019151"/>
    </source>
</evidence>
<dbReference type="HOGENOM" id="CLU_063240_0_0_0"/>
<dbReference type="PANTHER" id="PTHR10138">
    <property type="entry name" value="TRYPTOPHAN 2,3-DIOXYGENASE"/>
    <property type="match status" value="1"/>
</dbReference>
<dbReference type="GO" id="GO:0020037">
    <property type="term" value="F:heme binding"/>
    <property type="evidence" value="ECO:0007669"/>
    <property type="project" value="InterPro"/>
</dbReference>
<dbReference type="GO" id="GO:0019442">
    <property type="term" value="P:L-tryptophan catabolic process to acetyl-CoA"/>
    <property type="evidence" value="ECO:0007669"/>
    <property type="project" value="TreeGrafter"/>
</dbReference>
<keyword evidence="2" id="KW-1185">Reference proteome</keyword>
<sequence>MTDGDHTDGDRSTATAVTYGSYLALDELLSLQRPRATVGGAEHPDELLFIVVHQASELWFKVILHELDALVAAFEDRSAERALWHLGRLNGLMRIVSGQLTALDTLPPQRFMQFRTYLGTSSGSQSVQFRAIEAASGLRDEHFLAALREHGEIPPLVARMLDRPTLQELFLALLRSSAVTPEELYLGPGPSTLFFLAEGLMEYEQQFARWRFQHVQLVERIIGPGTGGTGGTLGARYLAQTVSQKFFPVLWEVRSRMYGAASAR</sequence>
<dbReference type="KEGG" id="gba:J421_2895"/>
<dbReference type="SUPFAM" id="SSF140959">
    <property type="entry name" value="Indolic compounds 2,3-dioxygenase-like"/>
    <property type="match status" value="1"/>
</dbReference>
<dbReference type="Gene3D" id="1.20.58.480">
    <property type="match status" value="1"/>
</dbReference>
<dbReference type="PANTHER" id="PTHR10138:SF0">
    <property type="entry name" value="TRYPTOPHAN 2,3-DIOXYGENASE"/>
    <property type="match status" value="1"/>
</dbReference>
<dbReference type="Pfam" id="PF03301">
    <property type="entry name" value="Trp_dioxygenase"/>
    <property type="match status" value="2"/>
</dbReference>
<dbReference type="GO" id="GO:0019441">
    <property type="term" value="P:L-tryptophan catabolic process to kynurenine"/>
    <property type="evidence" value="ECO:0007669"/>
    <property type="project" value="InterPro"/>
</dbReference>
<dbReference type="EMBL" id="CP007128">
    <property type="protein sequence ID" value="AHG90432.1"/>
    <property type="molecule type" value="Genomic_DNA"/>
</dbReference>
<dbReference type="InterPro" id="IPR004981">
    <property type="entry name" value="Trp_2_3_dOase"/>
</dbReference>
<keyword evidence="1" id="KW-0223">Dioxygenase</keyword>
<dbReference type="STRING" id="861299.J421_2895"/>
<reference evidence="1 2" key="1">
    <citation type="journal article" date="2014" name="Genome Announc.">
        <title>Genome Sequence and Methylome of Soil Bacterium Gemmatirosa kalamazoonensis KBS708T, a Member of the Rarely Cultivated Gemmatimonadetes Phylum.</title>
        <authorList>
            <person name="Debruyn J.M."/>
            <person name="Radosevich M."/>
            <person name="Wommack K.E."/>
            <person name="Polson S.W."/>
            <person name="Hauser L.J."/>
            <person name="Fawaz M.N."/>
            <person name="Korlach J."/>
            <person name="Tsai Y.C."/>
        </authorList>
    </citation>
    <scope>NUCLEOTIDE SEQUENCE [LARGE SCALE GENOMIC DNA]</scope>
    <source>
        <strain evidence="1 2">KBS708</strain>
    </source>
</reference>
<dbReference type="PATRIC" id="fig|861299.3.peg.2946"/>
<dbReference type="RefSeq" id="WP_025411900.1">
    <property type="nucleotide sequence ID" value="NZ_CP007128.1"/>
</dbReference>
<accession>W0RJ22</accession>
<protein>
    <submittedName>
        <fullName evidence="1">Tryptophan 23-dioxygenase</fullName>
    </submittedName>
</protein>
<dbReference type="GO" id="GO:0046872">
    <property type="term" value="F:metal ion binding"/>
    <property type="evidence" value="ECO:0007669"/>
    <property type="project" value="InterPro"/>
</dbReference>
<organism evidence="1 2">
    <name type="scientific">Gemmatirosa kalamazoonensis</name>
    <dbReference type="NCBI Taxonomy" id="861299"/>
    <lineage>
        <taxon>Bacteria</taxon>
        <taxon>Pseudomonadati</taxon>
        <taxon>Gemmatimonadota</taxon>
        <taxon>Gemmatimonadia</taxon>
        <taxon>Gemmatimonadales</taxon>
        <taxon>Gemmatimonadaceae</taxon>
        <taxon>Gemmatirosa</taxon>
    </lineage>
</organism>
<evidence type="ECO:0000313" key="1">
    <source>
        <dbReference type="EMBL" id="AHG90432.1"/>
    </source>
</evidence>
<dbReference type="InParanoid" id="W0RJ22"/>
<dbReference type="AlphaFoldDB" id="W0RJ22"/>
<gene>
    <name evidence="1" type="ORF">J421_2895</name>
</gene>
<dbReference type="GO" id="GO:0004833">
    <property type="term" value="F:L-tryptophan 2,3-dioxygenase activity"/>
    <property type="evidence" value="ECO:0007669"/>
    <property type="project" value="InterPro"/>
</dbReference>
<dbReference type="Proteomes" id="UP000019151">
    <property type="component" value="Chromosome"/>
</dbReference>
<keyword evidence="1" id="KW-0560">Oxidoreductase</keyword>
<dbReference type="eggNOG" id="COG3483">
    <property type="taxonomic scope" value="Bacteria"/>
</dbReference>
<name>W0RJ22_9BACT</name>
<dbReference type="InterPro" id="IPR037217">
    <property type="entry name" value="Trp/Indoleamine_2_3_dOase-like"/>
</dbReference>
<dbReference type="OrthoDB" id="9776847at2"/>